<comment type="catalytic activity">
    <reaction evidence="8">
        <text>fluoride(in) = fluoride(out)</text>
        <dbReference type="Rhea" id="RHEA:76159"/>
        <dbReference type="ChEBI" id="CHEBI:17051"/>
    </reaction>
    <physiologicalReaction direction="left-to-right" evidence="8">
        <dbReference type="Rhea" id="RHEA:76160"/>
    </physiologicalReaction>
</comment>
<keyword evidence="10" id="KW-0813">Transport</keyword>
<sequence length="130" mass="12849">MTPPPRLLLAVAAGGALGGVVRYGAGLAVPDGTGIPWTTFAVNVAGSSLLAGLLLLPLARRSEVWAAGLGPGVLGGFTTFSATSEQGRALLADGHPGLALAYLVGTLAVCLAAVALVGRIAPPLPEEDEL</sequence>
<dbReference type="RefSeq" id="WP_136433487.1">
    <property type="nucleotide sequence ID" value="NZ_JBHSNS010000001.1"/>
</dbReference>
<evidence type="ECO:0000256" key="10">
    <source>
        <dbReference type="HAMAP-Rule" id="MF_00454"/>
    </source>
</evidence>
<dbReference type="InterPro" id="IPR003691">
    <property type="entry name" value="FluC"/>
</dbReference>
<keyword evidence="4 10" id="KW-1133">Transmembrane helix</keyword>
<keyword evidence="5 10" id="KW-0472">Membrane</keyword>
<proteinExistence type="inferred from homology"/>
<accession>A0ABW0Z8S0</accession>
<evidence type="ECO:0000256" key="1">
    <source>
        <dbReference type="ARBA" id="ARBA00004651"/>
    </source>
</evidence>
<comment type="caution">
    <text evidence="10">Lacks conserved residue(s) required for the propagation of feature annotation.</text>
</comment>
<dbReference type="PANTHER" id="PTHR28259">
    <property type="entry name" value="FLUORIDE EXPORT PROTEIN 1-RELATED"/>
    <property type="match status" value="1"/>
</dbReference>
<evidence type="ECO:0000256" key="2">
    <source>
        <dbReference type="ARBA" id="ARBA00022475"/>
    </source>
</evidence>
<evidence type="ECO:0000256" key="6">
    <source>
        <dbReference type="ARBA" id="ARBA00023303"/>
    </source>
</evidence>
<evidence type="ECO:0000256" key="7">
    <source>
        <dbReference type="ARBA" id="ARBA00035120"/>
    </source>
</evidence>
<keyword evidence="10" id="KW-0406">Ion transport</keyword>
<comment type="function">
    <text evidence="9 10">Fluoride-specific ion channel. Important for reducing fluoride concentration in the cell, thus reducing its toxicity.</text>
</comment>
<keyword evidence="6 10" id="KW-0407">Ion channel</keyword>
<protein>
    <recommendedName>
        <fullName evidence="10">Fluoride-specific ion channel FluC</fullName>
    </recommendedName>
</protein>
<evidence type="ECO:0000256" key="8">
    <source>
        <dbReference type="ARBA" id="ARBA00035585"/>
    </source>
</evidence>
<evidence type="ECO:0000256" key="4">
    <source>
        <dbReference type="ARBA" id="ARBA00022989"/>
    </source>
</evidence>
<evidence type="ECO:0000256" key="3">
    <source>
        <dbReference type="ARBA" id="ARBA00022692"/>
    </source>
</evidence>
<keyword evidence="3 10" id="KW-0812">Transmembrane</keyword>
<organism evidence="11 12">
    <name type="scientific">Nocardioides vastitatis</name>
    <dbReference type="NCBI Taxonomy" id="2568655"/>
    <lineage>
        <taxon>Bacteria</taxon>
        <taxon>Bacillati</taxon>
        <taxon>Actinomycetota</taxon>
        <taxon>Actinomycetes</taxon>
        <taxon>Propionibacteriales</taxon>
        <taxon>Nocardioidaceae</taxon>
        <taxon>Nocardioides</taxon>
    </lineage>
</organism>
<comment type="similarity">
    <text evidence="7 10">Belongs to the fluoride channel Fluc/FEX (TC 1.A.43) family.</text>
</comment>
<dbReference type="PANTHER" id="PTHR28259:SF1">
    <property type="entry name" value="FLUORIDE EXPORT PROTEIN 1-RELATED"/>
    <property type="match status" value="1"/>
</dbReference>
<evidence type="ECO:0000256" key="5">
    <source>
        <dbReference type="ARBA" id="ARBA00023136"/>
    </source>
</evidence>
<evidence type="ECO:0000313" key="11">
    <source>
        <dbReference type="EMBL" id="MFC5727386.1"/>
    </source>
</evidence>
<keyword evidence="12" id="KW-1185">Reference proteome</keyword>
<dbReference type="HAMAP" id="MF_00454">
    <property type="entry name" value="FluC"/>
    <property type="match status" value="1"/>
</dbReference>
<evidence type="ECO:0000313" key="12">
    <source>
        <dbReference type="Proteomes" id="UP001596072"/>
    </source>
</evidence>
<keyword evidence="10" id="KW-0915">Sodium</keyword>
<gene>
    <name evidence="10" type="primary">fluC</name>
    <name evidence="10" type="synonym">crcB</name>
    <name evidence="11" type="ORF">ACFPQB_00550</name>
</gene>
<comment type="activity regulation">
    <text evidence="10">Na(+) is not transported, but it plays an essential structural role and its presence is essential for fluoride channel function.</text>
</comment>
<feature type="binding site" evidence="10">
    <location>
        <position position="78"/>
    </location>
    <ligand>
        <name>Na(+)</name>
        <dbReference type="ChEBI" id="CHEBI:29101"/>
        <note>structural</note>
    </ligand>
</feature>
<dbReference type="EMBL" id="JBHSNS010000001">
    <property type="protein sequence ID" value="MFC5727386.1"/>
    <property type="molecule type" value="Genomic_DNA"/>
</dbReference>
<feature type="binding site" evidence="10">
    <location>
        <position position="75"/>
    </location>
    <ligand>
        <name>Na(+)</name>
        <dbReference type="ChEBI" id="CHEBI:29101"/>
        <note>structural</note>
    </ligand>
</feature>
<feature type="transmembrane region" description="Helical" evidence="10">
    <location>
        <begin position="98"/>
        <end position="121"/>
    </location>
</feature>
<keyword evidence="10" id="KW-0479">Metal-binding</keyword>
<dbReference type="Pfam" id="PF02537">
    <property type="entry name" value="CRCB"/>
    <property type="match status" value="1"/>
</dbReference>
<comment type="subcellular location">
    <subcellularLocation>
        <location evidence="1 10">Cell membrane</location>
        <topology evidence="1 10">Multi-pass membrane protein</topology>
    </subcellularLocation>
</comment>
<evidence type="ECO:0000256" key="9">
    <source>
        <dbReference type="ARBA" id="ARBA00049940"/>
    </source>
</evidence>
<keyword evidence="2 10" id="KW-1003">Cell membrane</keyword>
<name>A0ABW0Z8S0_9ACTN</name>
<reference evidence="12" key="1">
    <citation type="journal article" date="2019" name="Int. J. Syst. Evol. Microbiol.">
        <title>The Global Catalogue of Microorganisms (GCM) 10K type strain sequencing project: providing services to taxonomists for standard genome sequencing and annotation.</title>
        <authorList>
            <consortium name="The Broad Institute Genomics Platform"/>
            <consortium name="The Broad Institute Genome Sequencing Center for Infectious Disease"/>
            <person name="Wu L."/>
            <person name="Ma J."/>
        </authorList>
    </citation>
    <scope>NUCLEOTIDE SEQUENCE [LARGE SCALE GENOMIC DNA]</scope>
    <source>
        <strain evidence="12">YIM 94188</strain>
    </source>
</reference>
<dbReference type="Proteomes" id="UP001596072">
    <property type="component" value="Unassembled WGS sequence"/>
</dbReference>
<feature type="transmembrane region" description="Helical" evidence="10">
    <location>
        <begin position="34"/>
        <end position="56"/>
    </location>
</feature>
<comment type="caution">
    <text evidence="11">The sequence shown here is derived from an EMBL/GenBank/DDBJ whole genome shotgun (WGS) entry which is preliminary data.</text>
</comment>